<sequence>MAREAALPLRRPGIHAAFGQIKKDQMPYHGGHQLHADLFKRIFGFRCFNGTRGCNPRGHGQWSTAAEHRNSIYSDAPTLSSSSGRPALQLFHHPCDTFNTFMQGRRLVFRRSQLKS</sequence>
<dbReference type="OrthoDB" id="10343137at2759"/>
<protein>
    <submittedName>
        <fullName evidence="1">Uncharacterized protein</fullName>
    </submittedName>
</protein>
<organism evidence="1 2">
    <name type="scientific">Nannochloropsis gaditana</name>
    <dbReference type="NCBI Taxonomy" id="72520"/>
    <lineage>
        <taxon>Eukaryota</taxon>
        <taxon>Sar</taxon>
        <taxon>Stramenopiles</taxon>
        <taxon>Ochrophyta</taxon>
        <taxon>Eustigmatophyceae</taxon>
        <taxon>Eustigmatales</taxon>
        <taxon>Monodopsidaceae</taxon>
        <taxon>Nannochloropsis</taxon>
    </lineage>
</organism>
<comment type="caution">
    <text evidence="1">The sequence shown here is derived from an EMBL/GenBank/DDBJ whole genome shotgun (WGS) entry which is preliminary data.</text>
</comment>
<reference evidence="1 2" key="1">
    <citation type="journal article" date="2014" name="Mol. Plant">
        <title>Chromosome Scale Genome Assembly and Transcriptome Profiling of Nannochloropsis gaditana in Nitrogen Depletion.</title>
        <authorList>
            <person name="Corteggiani Carpinelli E."/>
            <person name="Telatin A."/>
            <person name="Vitulo N."/>
            <person name="Forcato C."/>
            <person name="D'Angelo M."/>
            <person name="Schiavon R."/>
            <person name="Vezzi A."/>
            <person name="Giacometti G.M."/>
            <person name="Morosinotto T."/>
            <person name="Valle G."/>
        </authorList>
    </citation>
    <scope>NUCLEOTIDE SEQUENCE [LARGE SCALE GENOMIC DNA]</scope>
    <source>
        <strain evidence="1 2">B-31</strain>
    </source>
</reference>
<proteinExistence type="predicted"/>
<name>W7TDW7_9STRA</name>
<dbReference type="Proteomes" id="UP000019335">
    <property type="component" value="Unassembled WGS sequence"/>
</dbReference>
<accession>W7TDW7</accession>
<keyword evidence="2" id="KW-1185">Reference proteome</keyword>
<evidence type="ECO:0000313" key="2">
    <source>
        <dbReference type="Proteomes" id="UP000019335"/>
    </source>
</evidence>
<dbReference type="EMBL" id="AZIL01002366">
    <property type="protein sequence ID" value="EWM21743.1"/>
    <property type="molecule type" value="Genomic_DNA"/>
</dbReference>
<gene>
    <name evidence="1" type="ORF">Naga_100303g3</name>
</gene>
<evidence type="ECO:0000313" key="1">
    <source>
        <dbReference type="EMBL" id="EWM21743.1"/>
    </source>
</evidence>
<dbReference type="AlphaFoldDB" id="W7TDW7"/>